<dbReference type="AlphaFoldDB" id="A0AA38N349"/>
<name>A0AA38N349_9AGAR</name>
<evidence type="ECO:0000313" key="2">
    <source>
        <dbReference type="Proteomes" id="UP001176059"/>
    </source>
</evidence>
<gene>
    <name evidence="1" type="ORF">DFJ43DRAFT_994408</name>
</gene>
<reference evidence="1" key="2">
    <citation type="journal article" date="2023" name="Proc. Natl. Acad. Sci. U.S.A.">
        <title>A global phylogenomic analysis of the shiitake genus Lentinula.</title>
        <authorList>
            <person name="Sierra-Patev S."/>
            <person name="Min B."/>
            <person name="Naranjo-Ortiz M."/>
            <person name="Looney B."/>
            <person name="Konkel Z."/>
            <person name="Slot J.C."/>
            <person name="Sakamoto Y."/>
            <person name="Steenwyk J.L."/>
            <person name="Rokas A."/>
            <person name="Carro J."/>
            <person name="Camarero S."/>
            <person name="Ferreira P."/>
            <person name="Molpeceres G."/>
            <person name="Ruiz-Duenas F.J."/>
            <person name="Serrano A."/>
            <person name="Henrissat B."/>
            <person name="Drula E."/>
            <person name="Hughes K.W."/>
            <person name="Mata J.L."/>
            <person name="Ishikawa N.K."/>
            <person name="Vargas-Isla R."/>
            <person name="Ushijima S."/>
            <person name="Smith C.A."/>
            <person name="Donoghue J."/>
            <person name="Ahrendt S."/>
            <person name="Andreopoulos W."/>
            <person name="He G."/>
            <person name="LaButti K."/>
            <person name="Lipzen A."/>
            <person name="Ng V."/>
            <person name="Riley R."/>
            <person name="Sandor L."/>
            <person name="Barry K."/>
            <person name="Martinez A.T."/>
            <person name="Xiao Y."/>
            <person name="Gibbons J.G."/>
            <person name="Terashima K."/>
            <person name="Grigoriev I.V."/>
            <person name="Hibbett D."/>
        </authorList>
    </citation>
    <scope>NUCLEOTIDE SEQUENCE</scope>
    <source>
        <strain evidence="1">ET3784</strain>
    </source>
</reference>
<evidence type="ECO:0000313" key="1">
    <source>
        <dbReference type="EMBL" id="KAJ3734058.1"/>
    </source>
</evidence>
<evidence type="ECO:0008006" key="3">
    <source>
        <dbReference type="Google" id="ProtNLM"/>
    </source>
</evidence>
<feature type="non-terminal residue" evidence="1">
    <location>
        <position position="56"/>
    </location>
</feature>
<sequence length="56" mass="6270">MSPSSVFPPEIYDKIIDEVSSSSSKDNLSACSLVDRSWISRSRAHMFRDINFTTAS</sequence>
<proteinExistence type="predicted"/>
<dbReference type="EMBL" id="JANVFO010000015">
    <property type="protein sequence ID" value="KAJ3734058.1"/>
    <property type="molecule type" value="Genomic_DNA"/>
</dbReference>
<organism evidence="1 2">
    <name type="scientific">Lentinula guzmanii</name>
    <dbReference type="NCBI Taxonomy" id="2804957"/>
    <lineage>
        <taxon>Eukaryota</taxon>
        <taxon>Fungi</taxon>
        <taxon>Dikarya</taxon>
        <taxon>Basidiomycota</taxon>
        <taxon>Agaricomycotina</taxon>
        <taxon>Agaricomycetes</taxon>
        <taxon>Agaricomycetidae</taxon>
        <taxon>Agaricales</taxon>
        <taxon>Marasmiineae</taxon>
        <taxon>Omphalotaceae</taxon>
        <taxon>Lentinula</taxon>
    </lineage>
</organism>
<dbReference type="Proteomes" id="UP001176059">
    <property type="component" value="Unassembled WGS sequence"/>
</dbReference>
<protein>
    <recommendedName>
        <fullName evidence="3">F-box domain-containing protein</fullName>
    </recommendedName>
</protein>
<keyword evidence="2" id="KW-1185">Reference proteome</keyword>
<comment type="caution">
    <text evidence="1">The sequence shown here is derived from an EMBL/GenBank/DDBJ whole genome shotgun (WGS) entry which is preliminary data.</text>
</comment>
<accession>A0AA38N349</accession>
<reference evidence="1" key="1">
    <citation type="submission" date="2022-08" db="EMBL/GenBank/DDBJ databases">
        <authorList>
            <consortium name="DOE Joint Genome Institute"/>
            <person name="Min B."/>
            <person name="Sierra-Patev S."/>
            <person name="Naranjo-Ortiz M."/>
            <person name="Looney B."/>
            <person name="Konkel Z."/>
            <person name="Slot J.C."/>
            <person name="Sakamoto Y."/>
            <person name="Steenwyk J.L."/>
            <person name="Rokas A."/>
            <person name="Carro J."/>
            <person name="Camarero S."/>
            <person name="Ferreira P."/>
            <person name="Molpeceres G."/>
            <person name="Ruiz-duenas F.J."/>
            <person name="Serrano A."/>
            <person name="Henrissat B."/>
            <person name="Drula E."/>
            <person name="Hughes K.W."/>
            <person name="Mata J.L."/>
            <person name="Ishikawa N.K."/>
            <person name="Vargas-Isla R."/>
            <person name="Ushijima S."/>
            <person name="Smith C.A."/>
            <person name="Ahrendt S."/>
            <person name="Andreopoulos W."/>
            <person name="He G."/>
            <person name="LaButti K."/>
            <person name="Lipzen A."/>
            <person name="Ng V."/>
            <person name="Riley R."/>
            <person name="Sandor L."/>
            <person name="Barry K."/>
            <person name="Martinez A.T."/>
            <person name="Xiao Y."/>
            <person name="Gibbons J.G."/>
            <person name="Terashima K."/>
            <person name="Hibbett D.S."/>
            <person name="Grigoriev I.V."/>
        </authorList>
    </citation>
    <scope>NUCLEOTIDE SEQUENCE</scope>
    <source>
        <strain evidence="1">ET3784</strain>
    </source>
</reference>